<evidence type="ECO:0000313" key="4">
    <source>
        <dbReference type="Proteomes" id="UP000654075"/>
    </source>
</evidence>
<dbReference type="OrthoDB" id="10363773at2759"/>
<organism evidence="2 4">
    <name type="scientific">Polarella glacialis</name>
    <name type="common">Dinoflagellate</name>
    <dbReference type="NCBI Taxonomy" id="89957"/>
    <lineage>
        <taxon>Eukaryota</taxon>
        <taxon>Sar</taxon>
        <taxon>Alveolata</taxon>
        <taxon>Dinophyceae</taxon>
        <taxon>Suessiales</taxon>
        <taxon>Suessiaceae</taxon>
        <taxon>Polarella</taxon>
    </lineage>
</organism>
<feature type="compositionally biased region" description="Low complexity" evidence="1">
    <location>
        <begin position="173"/>
        <end position="195"/>
    </location>
</feature>
<sequence length="409" mass="43721">LSASKKLRLKLNDVSEQGVLKYGVQSCHRRFASQDSDLPLLPKRPDGSSKLLQRSFFERLLAAQLDLQTSLACDVSAAQNDIRLLALEHLLLLRVRSLDFNTSSSSHEAHNGFLMKLDKQLYEQLANRLLAAAGVILPASRSAERLHRLGFQTVLVSGAVAILSGNLAEFPPSGASSPSSRKGSCSSQPSSPGSPTALQLNREADEPRILGEASPLPRCWALPLDAELWPEHQLALLSLDADADAPPRLRLLPRALDDAEAAEKLEVWCREELEGSGVAVIFDRSRERRLHWEISVLFSSAESGGGQAVLAEVAAAERATGARAAVGIGGSAGAASPLGRELSAALLRRGGASAVEFPKASSTEQLSVKSVQSFESTASSCGVSERQSSFTAAASWEPKLRTLSDFLKD</sequence>
<name>A0A813FQ12_POLGL</name>
<dbReference type="EMBL" id="CAJNNW010033714">
    <property type="protein sequence ID" value="CAE8720024.1"/>
    <property type="molecule type" value="Genomic_DNA"/>
</dbReference>
<gene>
    <name evidence="2" type="ORF">PGLA1383_LOCUS32006</name>
    <name evidence="3" type="ORF">PGLA2088_LOCUS41049</name>
</gene>
<comment type="caution">
    <text evidence="2">The sequence shown here is derived from an EMBL/GenBank/DDBJ whole genome shotgun (WGS) entry which is preliminary data.</text>
</comment>
<protein>
    <submittedName>
        <fullName evidence="2">Uncharacterized protein</fullName>
    </submittedName>
</protein>
<dbReference type="EMBL" id="CAJNNV010025399">
    <property type="protein sequence ID" value="CAE8614279.1"/>
    <property type="molecule type" value="Genomic_DNA"/>
</dbReference>
<dbReference type="Proteomes" id="UP000626109">
    <property type="component" value="Unassembled WGS sequence"/>
</dbReference>
<dbReference type="AlphaFoldDB" id="A0A813FQ12"/>
<dbReference type="Proteomes" id="UP000654075">
    <property type="component" value="Unassembled WGS sequence"/>
</dbReference>
<feature type="region of interest" description="Disordered" evidence="1">
    <location>
        <begin position="173"/>
        <end position="198"/>
    </location>
</feature>
<evidence type="ECO:0000313" key="2">
    <source>
        <dbReference type="EMBL" id="CAE8614279.1"/>
    </source>
</evidence>
<evidence type="ECO:0000256" key="1">
    <source>
        <dbReference type="SAM" id="MobiDB-lite"/>
    </source>
</evidence>
<reference evidence="2" key="1">
    <citation type="submission" date="2021-02" db="EMBL/GenBank/DDBJ databases">
        <authorList>
            <person name="Dougan E. K."/>
            <person name="Rhodes N."/>
            <person name="Thang M."/>
            <person name="Chan C."/>
        </authorList>
    </citation>
    <scope>NUCLEOTIDE SEQUENCE</scope>
</reference>
<keyword evidence="4" id="KW-1185">Reference proteome</keyword>
<evidence type="ECO:0000313" key="3">
    <source>
        <dbReference type="EMBL" id="CAE8720024.1"/>
    </source>
</evidence>
<proteinExistence type="predicted"/>
<feature type="non-terminal residue" evidence="2">
    <location>
        <position position="1"/>
    </location>
</feature>
<accession>A0A813FQ12</accession>